<dbReference type="GO" id="GO:0005737">
    <property type="term" value="C:cytoplasm"/>
    <property type="evidence" value="ECO:0007669"/>
    <property type="project" value="TreeGrafter"/>
</dbReference>
<dbReference type="SFLD" id="SFLDG01136">
    <property type="entry name" value="C1.6:_Phosphoserine_Phosphatas"/>
    <property type="match status" value="1"/>
</dbReference>
<dbReference type="SUPFAM" id="SSF56784">
    <property type="entry name" value="HAD-like"/>
    <property type="match status" value="1"/>
</dbReference>
<dbReference type="EMBL" id="LODT01000029">
    <property type="protein sequence ID" value="KYQ92327.1"/>
    <property type="molecule type" value="Genomic_DNA"/>
</dbReference>
<organism evidence="12 13">
    <name type="scientific">Tieghemostelium lacteum</name>
    <name type="common">Slime mold</name>
    <name type="synonym">Dictyostelium lacteum</name>
    <dbReference type="NCBI Taxonomy" id="361077"/>
    <lineage>
        <taxon>Eukaryota</taxon>
        <taxon>Amoebozoa</taxon>
        <taxon>Evosea</taxon>
        <taxon>Eumycetozoa</taxon>
        <taxon>Dictyostelia</taxon>
        <taxon>Dictyosteliales</taxon>
        <taxon>Raperosteliaceae</taxon>
        <taxon>Tieghemostelium</taxon>
    </lineage>
</organism>
<dbReference type="GO" id="GO:0036424">
    <property type="term" value="F:L-phosphoserine phosphatase activity"/>
    <property type="evidence" value="ECO:0007669"/>
    <property type="project" value="InterPro"/>
</dbReference>
<evidence type="ECO:0000313" key="13">
    <source>
        <dbReference type="Proteomes" id="UP000076078"/>
    </source>
</evidence>
<evidence type="ECO:0000256" key="10">
    <source>
        <dbReference type="ARBA" id="ARBA00031693"/>
    </source>
</evidence>
<reference evidence="12 13" key="1">
    <citation type="submission" date="2015-12" db="EMBL/GenBank/DDBJ databases">
        <title>Dictyostelia acquired genes for synthesis and detection of signals that induce cell-type specialization by lateral gene transfer from prokaryotes.</title>
        <authorList>
            <person name="Gloeckner G."/>
            <person name="Schaap P."/>
        </authorList>
    </citation>
    <scope>NUCLEOTIDE SEQUENCE [LARGE SCALE GENOMIC DNA]</scope>
    <source>
        <strain evidence="12 13">TK</strain>
    </source>
</reference>
<proteinExistence type="inferred from homology"/>
<evidence type="ECO:0000256" key="3">
    <source>
        <dbReference type="ARBA" id="ARBA00009184"/>
    </source>
</evidence>
<accession>A0A151ZEH1</accession>
<dbReference type="Pfam" id="PF00702">
    <property type="entry name" value="Hydrolase"/>
    <property type="match status" value="1"/>
</dbReference>
<dbReference type="Gene3D" id="3.40.50.1000">
    <property type="entry name" value="HAD superfamily/HAD-like"/>
    <property type="match status" value="1"/>
</dbReference>
<comment type="caution">
    <text evidence="12">The sequence shown here is derived from an EMBL/GenBank/DDBJ whole genome shotgun (WGS) entry which is preliminary data.</text>
</comment>
<dbReference type="InterPro" id="IPR036412">
    <property type="entry name" value="HAD-like_sf"/>
</dbReference>
<dbReference type="NCBIfam" id="TIGR00338">
    <property type="entry name" value="serB"/>
    <property type="match status" value="1"/>
</dbReference>
<evidence type="ECO:0000256" key="9">
    <source>
        <dbReference type="ARBA" id="ARBA00023299"/>
    </source>
</evidence>
<keyword evidence="9" id="KW-0718">Serine biosynthesis</keyword>
<dbReference type="GO" id="GO:0006564">
    <property type="term" value="P:L-serine biosynthetic process"/>
    <property type="evidence" value="ECO:0007669"/>
    <property type="project" value="UniProtKB-KW"/>
</dbReference>
<evidence type="ECO:0000256" key="1">
    <source>
        <dbReference type="ARBA" id="ARBA00001946"/>
    </source>
</evidence>
<evidence type="ECO:0000313" key="12">
    <source>
        <dbReference type="EMBL" id="KYQ92327.1"/>
    </source>
</evidence>
<dbReference type="AlphaFoldDB" id="A0A151ZEH1"/>
<dbReference type="InterPro" id="IPR023214">
    <property type="entry name" value="HAD_sf"/>
</dbReference>
<dbReference type="STRING" id="361077.A0A151ZEH1"/>
<keyword evidence="6" id="KW-0479">Metal-binding</keyword>
<dbReference type="SFLD" id="SFLDF00029">
    <property type="entry name" value="phosphoserine_phosphatase"/>
    <property type="match status" value="1"/>
</dbReference>
<dbReference type="InterPro" id="IPR004469">
    <property type="entry name" value="PSP"/>
</dbReference>
<dbReference type="Proteomes" id="UP000076078">
    <property type="component" value="Unassembled WGS sequence"/>
</dbReference>
<evidence type="ECO:0000256" key="11">
    <source>
        <dbReference type="PIRSR" id="PIRSR604469-1"/>
    </source>
</evidence>
<feature type="active site" description="Proton donor" evidence="11">
    <location>
        <position position="80"/>
    </location>
</feature>
<dbReference type="InterPro" id="IPR050582">
    <property type="entry name" value="HAD-like_SerB"/>
</dbReference>
<dbReference type="PANTHER" id="PTHR43344">
    <property type="entry name" value="PHOSPHOSERINE PHOSPHATASE"/>
    <property type="match status" value="1"/>
</dbReference>
<dbReference type="OrthoDB" id="27226at2759"/>
<evidence type="ECO:0000256" key="8">
    <source>
        <dbReference type="ARBA" id="ARBA00022842"/>
    </source>
</evidence>
<comment type="pathway">
    <text evidence="2">Amino-acid biosynthesis; L-serine biosynthesis; L-serine from 3-phospho-D-glycerate: step 3/3.</text>
</comment>
<keyword evidence="13" id="KW-1185">Reference proteome</keyword>
<dbReference type="FunCoup" id="A0A151ZEH1">
    <property type="interactions" value="209"/>
</dbReference>
<dbReference type="SFLD" id="SFLDS00003">
    <property type="entry name" value="Haloacid_Dehalogenase"/>
    <property type="match status" value="1"/>
</dbReference>
<dbReference type="InParanoid" id="A0A151ZEH1"/>
<protein>
    <recommendedName>
        <fullName evidence="4">phosphoserine phosphatase</fullName>
        <ecNumber evidence="4">3.1.3.3</ecNumber>
    </recommendedName>
    <alternativeName>
        <fullName evidence="10">O-phosphoserine phosphohydrolase</fullName>
    </alternativeName>
</protein>
<dbReference type="PANTHER" id="PTHR43344:SF2">
    <property type="entry name" value="PHOSPHOSERINE PHOSPHATASE"/>
    <property type="match status" value="1"/>
</dbReference>
<keyword evidence="7" id="KW-0378">Hydrolase</keyword>
<name>A0A151ZEH1_TIELA</name>
<dbReference type="UniPathway" id="UPA00135">
    <property type="reaction ID" value="UER00198"/>
</dbReference>
<comment type="similarity">
    <text evidence="3">Belongs to the HAD-like hydrolase superfamily. SerB family.</text>
</comment>
<evidence type="ECO:0000256" key="6">
    <source>
        <dbReference type="ARBA" id="ARBA00022723"/>
    </source>
</evidence>
<evidence type="ECO:0000256" key="7">
    <source>
        <dbReference type="ARBA" id="ARBA00022801"/>
    </source>
</evidence>
<sequence length="341" mass="38889">MERFTIIVVTHSPRENDSSDFFKVLKISFESKYEYSEIGKELLNKNDSFRVNNNVIYEYYFHTEKHFSGSKRYLAAFDMDSCLIKNECIDEMADIMQVGKQVSDITALAMAGQLDFNQALEKRLSLLSGMTRDQLDIVWSRIQLNAGTFTLIRVLKSLGYKTALISGGFTYFSRKIAAALNIDYTVANTLEFNEDGTLTGRVIGPIINAQMKKLIVEQIAIQNEWDASHCITMGDGSNDKLMIEYAHFGVAYHAKPILKSATPFHINSYPTSTLCFFLPELLELLNTNESESTLLGNYLMNRTYLFDLSLHDLEIDSNLFESYKESEVKILNEIKKRISLN</sequence>
<keyword evidence="8" id="KW-0460">Magnesium</keyword>
<keyword evidence="5" id="KW-0028">Amino-acid biosynthesis</keyword>
<dbReference type="GO" id="GO:0000287">
    <property type="term" value="F:magnesium ion binding"/>
    <property type="evidence" value="ECO:0007669"/>
    <property type="project" value="TreeGrafter"/>
</dbReference>
<evidence type="ECO:0000256" key="4">
    <source>
        <dbReference type="ARBA" id="ARBA00012640"/>
    </source>
</evidence>
<dbReference type="EC" id="3.1.3.3" evidence="4"/>
<gene>
    <name evidence="12" type="ORF">DLAC_06290</name>
</gene>
<evidence type="ECO:0000256" key="5">
    <source>
        <dbReference type="ARBA" id="ARBA00022605"/>
    </source>
</evidence>
<dbReference type="NCBIfam" id="TIGR01488">
    <property type="entry name" value="HAD-SF-IB"/>
    <property type="match status" value="1"/>
</dbReference>
<feature type="active site" description="Nucleophile" evidence="11">
    <location>
        <position position="78"/>
    </location>
</feature>
<dbReference type="SFLD" id="SFLDG01137">
    <property type="entry name" value="C1.6.1:_Phosphoserine_Phosphat"/>
    <property type="match status" value="1"/>
</dbReference>
<comment type="cofactor">
    <cofactor evidence="1">
        <name>Mg(2+)</name>
        <dbReference type="ChEBI" id="CHEBI:18420"/>
    </cofactor>
</comment>
<evidence type="ECO:0000256" key="2">
    <source>
        <dbReference type="ARBA" id="ARBA00005135"/>
    </source>
</evidence>